<proteinExistence type="predicted"/>
<keyword evidence="1" id="KW-0472">Membrane</keyword>
<reference evidence="2" key="1">
    <citation type="submission" date="2020-02" db="EMBL/GenBank/DDBJ databases">
        <authorList>
            <person name="Palmer J.M."/>
        </authorList>
    </citation>
    <scope>NUCLEOTIDE SEQUENCE</scope>
    <source>
        <strain evidence="2">EPUS1.4</strain>
        <tissue evidence="2">Thallus</tissue>
    </source>
</reference>
<dbReference type="EMBL" id="JAACFV010000145">
    <property type="protein sequence ID" value="KAF7504201.1"/>
    <property type="molecule type" value="Genomic_DNA"/>
</dbReference>
<dbReference type="Proteomes" id="UP000606974">
    <property type="component" value="Unassembled WGS sequence"/>
</dbReference>
<dbReference type="AlphaFoldDB" id="A0A8H7ABQ3"/>
<keyword evidence="1" id="KW-1133">Transmembrane helix</keyword>
<evidence type="ECO:0000313" key="3">
    <source>
        <dbReference type="Proteomes" id="UP000606974"/>
    </source>
</evidence>
<keyword evidence="1" id="KW-0812">Transmembrane</keyword>
<keyword evidence="3" id="KW-1185">Reference proteome</keyword>
<sequence>MEPSLDRRYRLGRRLHPQDCFGYAAIRSRHDHILIPSPTTFKITTIELLVISILLLAVFLLYMSYQVRRQKPAIIPNKLWRNVRFTATCKAVFFCWASLNAIENDKGGAKRFNDHSSPKRGTGITFLTGSVFFPRPLTLFTILQPQNQAQ</sequence>
<protein>
    <submittedName>
        <fullName evidence="2">Uncharacterized protein</fullName>
    </submittedName>
</protein>
<organism evidence="2 3">
    <name type="scientific">Endocarpon pusillum</name>
    <dbReference type="NCBI Taxonomy" id="364733"/>
    <lineage>
        <taxon>Eukaryota</taxon>
        <taxon>Fungi</taxon>
        <taxon>Dikarya</taxon>
        <taxon>Ascomycota</taxon>
        <taxon>Pezizomycotina</taxon>
        <taxon>Eurotiomycetes</taxon>
        <taxon>Chaetothyriomycetidae</taxon>
        <taxon>Verrucariales</taxon>
        <taxon>Verrucariaceae</taxon>
        <taxon>Endocarpon</taxon>
    </lineage>
</organism>
<feature type="transmembrane region" description="Helical" evidence="1">
    <location>
        <begin position="43"/>
        <end position="62"/>
    </location>
</feature>
<comment type="caution">
    <text evidence="2">The sequence shown here is derived from an EMBL/GenBank/DDBJ whole genome shotgun (WGS) entry which is preliminary data.</text>
</comment>
<evidence type="ECO:0000256" key="1">
    <source>
        <dbReference type="SAM" id="Phobius"/>
    </source>
</evidence>
<dbReference type="OrthoDB" id="2130629at2759"/>
<evidence type="ECO:0000313" key="2">
    <source>
        <dbReference type="EMBL" id="KAF7504201.1"/>
    </source>
</evidence>
<accession>A0A8H7ABQ3</accession>
<name>A0A8H7ABQ3_9EURO</name>
<gene>
    <name evidence="2" type="ORF">GJ744_002574</name>
</gene>